<protein>
    <submittedName>
        <fullName evidence="2">Uncharacterized protein</fullName>
    </submittedName>
</protein>
<comment type="caution">
    <text evidence="2">The sequence shown here is derived from an EMBL/GenBank/DDBJ whole genome shotgun (WGS) entry which is preliminary data.</text>
</comment>
<reference evidence="2" key="1">
    <citation type="submission" date="2018-10" db="EMBL/GenBank/DDBJ databases">
        <title>Effector identification in a new, highly contiguous assembly of the strawberry crown rot pathogen Phytophthora cactorum.</title>
        <authorList>
            <person name="Armitage A.D."/>
            <person name="Nellist C.F."/>
            <person name="Bates H."/>
            <person name="Vickerstaff R.J."/>
            <person name="Harrison R.J."/>
        </authorList>
    </citation>
    <scope>NUCLEOTIDE SEQUENCE</scope>
    <source>
        <strain evidence="2">15-7</strain>
    </source>
</reference>
<evidence type="ECO:0000313" key="2">
    <source>
        <dbReference type="EMBL" id="KAG2816816.1"/>
    </source>
</evidence>
<organism evidence="2 3">
    <name type="scientific">Phytophthora cactorum</name>
    <dbReference type="NCBI Taxonomy" id="29920"/>
    <lineage>
        <taxon>Eukaryota</taxon>
        <taxon>Sar</taxon>
        <taxon>Stramenopiles</taxon>
        <taxon>Oomycota</taxon>
        <taxon>Peronosporomycetes</taxon>
        <taxon>Peronosporales</taxon>
        <taxon>Peronosporaceae</taxon>
        <taxon>Phytophthora</taxon>
    </lineage>
</organism>
<feature type="transmembrane region" description="Helical" evidence="1">
    <location>
        <begin position="66"/>
        <end position="90"/>
    </location>
</feature>
<name>A0A8T0Y3D5_9STRA</name>
<evidence type="ECO:0000256" key="1">
    <source>
        <dbReference type="SAM" id="Phobius"/>
    </source>
</evidence>
<feature type="transmembrane region" description="Helical" evidence="1">
    <location>
        <begin position="39"/>
        <end position="60"/>
    </location>
</feature>
<accession>A0A8T0Y3D5</accession>
<proteinExistence type="predicted"/>
<sequence>MVVEGVAPASTTTTQALPQCPLVGWNHGSTFLVTKTIALLPRFLFFLGFLFQLSFVPNTIVLSPSFAFILCLTCSALFWIGAIALTLRLLSSTGPLPLGF</sequence>
<keyword evidence="1" id="KW-1133">Transmembrane helix</keyword>
<gene>
    <name evidence="2" type="ORF">PC113_g23046</name>
</gene>
<evidence type="ECO:0000313" key="3">
    <source>
        <dbReference type="Proteomes" id="UP000735874"/>
    </source>
</evidence>
<dbReference type="Proteomes" id="UP000735874">
    <property type="component" value="Unassembled WGS sequence"/>
</dbReference>
<dbReference type="EMBL" id="RCMG01001968">
    <property type="protein sequence ID" value="KAG2816816.1"/>
    <property type="molecule type" value="Genomic_DNA"/>
</dbReference>
<dbReference type="AlphaFoldDB" id="A0A8T0Y3D5"/>
<keyword evidence="1" id="KW-0472">Membrane</keyword>
<keyword evidence="1" id="KW-0812">Transmembrane</keyword>